<accession>A0AAV4LNL9</accession>
<dbReference type="GeneID" id="94193335"/>
<proteinExistence type="predicted"/>
<feature type="compositionally biased region" description="Low complexity" evidence="1">
    <location>
        <begin position="297"/>
        <end position="316"/>
    </location>
</feature>
<protein>
    <submittedName>
        <fullName evidence="2">Pantetheine-phosphate adenylyltransferase</fullName>
    </submittedName>
</protein>
<dbReference type="AlphaFoldDB" id="A0AAV4LNL9"/>
<gene>
    <name evidence="2" type="ORF">BcabD6B2_12870</name>
</gene>
<keyword evidence="2" id="KW-0808">Transferase</keyword>
<dbReference type="SUPFAM" id="SSF52374">
    <property type="entry name" value="Nucleotidylyl transferase"/>
    <property type="match status" value="1"/>
</dbReference>
<feature type="region of interest" description="Disordered" evidence="1">
    <location>
        <begin position="203"/>
        <end position="225"/>
    </location>
</feature>
<sequence length="616" mass="67385">MNLVLRDSSLTSLLRDLRHLLPPGSTASVSFRKYGSSARRRCHVCRFCRVGASLVELASLISRVLSSGYRELNVFLVLDEERDLRSTFLLDYVHSLYALVIQTFSRYWADCGLRESADTVGVLNPNTHNLSVLPVHDWQVLLDASPQCALFPAPGSPLFLYVDGSRYVFEEFYRALRLHPSAKESLQTLASGACPPAEHRNVVEHASVSESSDSSRSLASSDAPDPLDSCVTYARASDTTASHLRECKASTASAQDTSDGSAAACPLGILTYPRETQPDLNAYSELPQARHFAPCESDPNSSDAAPSPSTASSARSETQPVDNLFLAHRSAHHVSFPDCSRINRDASVPCGTLRKARSQCDRDREILCKLRDIDCLAVYAPGIEAAAQELLLFDNVVCCGTFDCLHFGHKYLLLAAFLSCCKSLRVGITASDALLQKKSDFLLIQSLDKRREAVERYISMLNVLYRSRRVAASRVPPLVADGTQVVNYHNCDLFSYRTVPAAMPACNEVSYRLFSLEGAASDPPPAADPPLPAVETFELMDMYGPAAVLEESAALVISPESLPGALKVNSYRRSKGLVGWPLLSTGFVLHPEITQRRKSVDKVSSSRIRSGLKSMS</sequence>
<feature type="region of interest" description="Disordered" evidence="1">
    <location>
        <begin position="292"/>
        <end position="316"/>
    </location>
</feature>
<dbReference type="EMBL" id="BPLF01000001">
    <property type="protein sequence ID" value="GIX61852.1"/>
    <property type="molecule type" value="Genomic_DNA"/>
</dbReference>
<evidence type="ECO:0000313" key="3">
    <source>
        <dbReference type="Proteomes" id="UP001497744"/>
    </source>
</evidence>
<dbReference type="RefSeq" id="XP_067713923.1">
    <property type="nucleotide sequence ID" value="XM_067857822.1"/>
</dbReference>
<keyword evidence="3" id="KW-1185">Reference proteome</keyword>
<keyword evidence="2" id="KW-0548">Nucleotidyltransferase</keyword>
<reference evidence="2 3" key="1">
    <citation type="submission" date="2021-06" db="EMBL/GenBank/DDBJ databases">
        <title>Genome sequence of Babesia caballi.</title>
        <authorList>
            <person name="Yamagishi J."/>
            <person name="Kidaka T."/>
            <person name="Ochi A."/>
        </authorList>
    </citation>
    <scope>NUCLEOTIDE SEQUENCE [LARGE SCALE GENOMIC DNA]</scope>
    <source>
        <strain evidence="2">USDA-D6B2</strain>
    </source>
</reference>
<name>A0AAV4LNL9_BABCB</name>
<evidence type="ECO:0000313" key="2">
    <source>
        <dbReference type="EMBL" id="GIX61852.1"/>
    </source>
</evidence>
<organism evidence="2 3">
    <name type="scientific">Babesia caballi</name>
    <dbReference type="NCBI Taxonomy" id="5871"/>
    <lineage>
        <taxon>Eukaryota</taxon>
        <taxon>Sar</taxon>
        <taxon>Alveolata</taxon>
        <taxon>Apicomplexa</taxon>
        <taxon>Aconoidasida</taxon>
        <taxon>Piroplasmida</taxon>
        <taxon>Babesiidae</taxon>
        <taxon>Babesia</taxon>
    </lineage>
</organism>
<feature type="compositionally biased region" description="Low complexity" evidence="1">
    <location>
        <begin position="206"/>
        <end position="224"/>
    </location>
</feature>
<dbReference type="InterPro" id="IPR014729">
    <property type="entry name" value="Rossmann-like_a/b/a_fold"/>
</dbReference>
<dbReference type="Gene3D" id="3.40.50.620">
    <property type="entry name" value="HUPs"/>
    <property type="match status" value="1"/>
</dbReference>
<dbReference type="Proteomes" id="UP001497744">
    <property type="component" value="Unassembled WGS sequence"/>
</dbReference>
<comment type="caution">
    <text evidence="2">The sequence shown here is derived from an EMBL/GenBank/DDBJ whole genome shotgun (WGS) entry which is preliminary data.</text>
</comment>
<dbReference type="GO" id="GO:0016779">
    <property type="term" value="F:nucleotidyltransferase activity"/>
    <property type="evidence" value="ECO:0007669"/>
    <property type="project" value="UniProtKB-KW"/>
</dbReference>
<evidence type="ECO:0000256" key="1">
    <source>
        <dbReference type="SAM" id="MobiDB-lite"/>
    </source>
</evidence>